<dbReference type="RefSeq" id="WP_261184691.1">
    <property type="nucleotide sequence ID" value="NZ_JAXBLV010000178.1"/>
</dbReference>
<name>A0ABU5F3N2_9BACT</name>
<organism evidence="1 2">
    <name type="scientific">Gemmata algarum</name>
    <dbReference type="NCBI Taxonomy" id="2975278"/>
    <lineage>
        <taxon>Bacteria</taxon>
        <taxon>Pseudomonadati</taxon>
        <taxon>Planctomycetota</taxon>
        <taxon>Planctomycetia</taxon>
        <taxon>Gemmatales</taxon>
        <taxon>Gemmataceae</taxon>
        <taxon>Gemmata</taxon>
    </lineage>
</organism>
<evidence type="ECO:0000313" key="2">
    <source>
        <dbReference type="Proteomes" id="UP001272242"/>
    </source>
</evidence>
<evidence type="ECO:0000313" key="1">
    <source>
        <dbReference type="EMBL" id="MDY3560474.1"/>
    </source>
</evidence>
<sequence length="72" mass="8075">MPRRQTKTETISRIANQGEQHTKMLGRGHCLDRAGPRSVLTRGVVHAICDALEERKLMAHINVVRCKLFAPA</sequence>
<protein>
    <submittedName>
        <fullName evidence="1">Uncharacterized protein</fullName>
    </submittedName>
</protein>
<comment type="caution">
    <text evidence="1">The sequence shown here is derived from an EMBL/GenBank/DDBJ whole genome shotgun (WGS) entry which is preliminary data.</text>
</comment>
<proteinExistence type="predicted"/>
<keyword evidence="2" id="KW-1185">Reference proteome</keyword>
<dbReference type="Proteomes" id="UP001272242">
    <property type="component" value="Unassembled WGS sequence"/>
</dbReference>
<accession>A0ABU5F3N2</accession>
<dbReference type="EMBL" id="JAXBLV010000178">
    <property type="protein sequence ID" value="MDY3560474.1"/>
    <property type="molecule type" value="Genomic_DNA"/>
</dbReference>
<gene>
    <name evidence="1" type="ORF">R5W23_001708</name>
</gene>
<reference evidence="2" key="1">
    <citation type="journal article" date="2023" name="Mar. Drugs">
        <title>Gemmata algarum, a Novel Planctomycete Isolated from an Algal Mat, Displays Antimicrobial Activity.</title>
        <authorList>
            <person name="Kumar G."/>
            <person name="Kallscheuer N."/>
            <person name="Kashif M."/>
            <person name="Ahamad S."/>
            <person name="Jagadeeshwari U."/>
            <person name="Pannikurungottu S."/>
            <person name="Haufschild T."/>
            <person name="Kabuu M."/>
            <person name="Sasikala C."/>
            <person name="Jogler C."/>
            <person name="Ramana C."/>
        </authorList>
    </citation>
    <scope>NUCLEOTIDE SEQUENCE [LARGE SCALE GENOMIC DNA]</scope>
    <source>
        <strain evidence="2">JC673</strain>
    </source>
</reference>